<evidence type="ECO:0000259" key="1">
    <source>
        <dbReference type="Pfam" id="PF07929"/>
    </source>
</evidence>
<dbReference type="PANTHER" id="PTHR41878">
    <property type="entry name" value="LEXA REPRESSOR-RELATED"/>
    <property type="match status" value="1"/>
</dbReference>
<dbReference type="InterPro" id="IPR024047">
    <property type="entry name" value="MM3350-like_sf"/>
</dbReference>
<keyword evidence="3" id="KW-1185">Reference proteome</keyword>
<gene>
    <name evidence="2" type="ORF">J2S74_000660</name>
</gene>
<dbReference type="RefSeq" id="WP_307321728.1">
    <property type="nucleotide sequence ID" value="NZ_JAUSUG010000002.1"/>
</dbReference>
<sequence length="160" mass="18685">MIQSDEEKEFGLFDMADSYDEKQETIANWLKVVNDKIIYTYDFGDNWEHEIVLTKKVRPEKKAQYPRCIGVKNLSPEEDSRGEVLMGEVDLEYANSNILLEEINLSLEEQSPDTGTNTEESHIDYWEEVLLKSKEFYKLRPWGNMDDDMMFTVVDPVTNG</sequence>
<feature type="domain" description="Plasmid pRiA4b Orf3-like" evidence="1">
    <location>
        <begin position="14"/>
        <end position="82"/>
    </location>
</feature>
<dbReference type="InterPro" id="IPR012912">
    <property type="entry name" value="Plasmid_pRiA4b_Orf3-like"/>
</dbReference>
<dbReference type="SUPFAM" id="SSF159941">
    <property type="entry name" value="MM3350-like"/>
    <property type="match status" value="1"/>
</dbReference>
<dbReference type="EMBL" id="JAUSUG010000002">
    <property type="protein sequence ID" value="MDQ0253288.1"/>
    <property type="molecule type" value="Genomic_DNA"/>
</dbReference>
<organism evidence="2 3">
    <name type="scientific">Evansella vedderi</name>
    <dbReference type="NCBI Taxonomy" id="38282"/>
    <lineage>
        <taxon>Bacteria</taxon>
        <taxon>Bacillati</taxon>
        <taxon>Bacillota</taxon>
        <taxon>Bacilli</taxon>
        <taxon>Bacillales</taxon>
        <taxon>Bacillaceae</taxon>
        <taxon>Evansella</taxon>
    </lineage>
</organism>
<evidence type="ECO:0000313" key="3">
    <source>
        <dbReference type="Proteomes" id="UP001230005"/>
    </source>
</evidence>
<dbReference type="Gene3D" id="3.10.290.30">
    <property type="entry name" value="MM3350-like"/>
    <property type="match status" value="1"/>
</dbReference>
<dbReference type="Pfam" id="PF07929">
    <property type="entry name" value="PRiA4_ORF3"/>
    <property type="match status" value="1"/>
</dbReference>
<name>A0ABT9ZPW4_9BACI</name>
<dbReference type="PANTHER" id="PTHR41878:SF1">
    <property type="entry name" value="TNPR PROTEIN"/>
    <property type="match status" value="1"/>
</dbReference>
<dbReference type="Proteomes" id="UP001230005">
    <property type="component" value="Unassembled WGS sequence"/>
</dbReference>
<comment type="caution">
    <text evidence="2">The sequence shown here is derived from an EMBL/GenBank/DDBJ whole genome shotgun (WGS) entry which is preliminary data.</text>
</comment>
<proteinExistence type="predicted"/>
<accession>A0ABT9ZPW4</accession>
<reference evidence="2 3" key="1">
    <citation type="submission" date="2023-07" db="EMBL/GenBank/DDBJ databases">
        <title>Genomic Encyclopedia of Type Strains, Phase IV (KMG-IV): sequencing the most valuable type-strain genomes for metagenomic binning, comparative biology and taxonomic classification.</title>
        <authorList>
            <person name="Goeker M."/>
        </authorList>
    </citation>
    <scope>NUCLEOTIDE SEQUENCE [LARGE SCALE GENOMIC DNA]</scope>
    <source>
        <strain evidence="2 3">DSM 9768</strain>
    </source>
</reference>
<evidence type="ECO:0000313" key="2">
    <source>
        <dbReference type="EMBL" id="MDQ0253288.1"/>
    </source>
</evidence>
<protein>
    <recommendedName>
        <fullName evidence="1">Plasmid pRiA4b Orf3-like domain-containing protein</fullName>
    </recommendedName>
</protein>